<feature type="transmembrane region" description="Helical" evidence="1">
    <location>
        <begin position="66"/>
        <end position="86"/>
    </location>
</feature>
<organism evidence="3 4">
    <name type="scientific">Dryococelus australis</name>
    <dbReference type="NCBI Taxonomy" id="614101"/>
    <lineage>
        <taxon>Eukaryota</taxon>
        <taxon>Metazoa</taxon>
        <taxon>Ecdysozoa</taxon>
        <taxon>Arthropoda</taxon>
        <taxon>Hexapoda</taxon>
        <taxon>Insecta</taxon>
        <taxon>Pterygota</taxon>
        <taxon>Neoptera</taxon>
        <taxon>Polyneoptera</taxon>
        <taxon>Phasmatodea</taxon>
        <taxon>Verophasmatodea</taxon>
        <taxon>Anareolatae</taxon>
        <taxon>Phasmatidae</taxon>
        <taxon>Eurycanthinae</taxon>
        <taxon>Dryococelus</taxon>
    </lineage>
</organism>
<dbReference type="PANTHER" id="PTHR37984:SF5">
    <property type="entry name" value="PROTEIN NYNRIN-LIKE"/>
    <property type="match status" value="1"/>
</dbReference>
<dbReference type="Pfam" id="PF00665">
    <property type="entry name" value="rve"/>
    <property type="match status" value="1"/>
</dbReference>
<dbReference type="PANTHER" id="PTHR37984">
    <property type="entry name" value="PROTEIN CBG26694"/>
    <property type="match status" value="1"/>
</dbReference>
<feature type="non-terminal residue" evidence="3">
    <location>
        <position position="218"/>
    </location>
</feature>
<evidence type="ECO:0000256" key="1">
    <source>
        <dbReference type="SAM" id="Phobius"/>
    </source>
</evidence>
<dbReference type="SUPFAM" id="SSF53098">
    <property type="entry name" value="Ribonuclease H-like"/>
    <property type="match status" value="1"/>
</dbReference>
<dbReference type="PROSITE" id="PS50994">
    <property type="entry name" value="INTEGRASE"/>
    <property type="match status" value="1"/>
</dbReference>
<keyword evidence="1" id="KW-1133">Transmembrane helix</keyword>
<reference evidence="3 4" key="1">
    <citation type="submission" date="2023-02" db="EMBL/GenBank/DDBJ databases">
        <title>LHISI_Scaffold_Assembly.</title>
        <authorList>
            <person name="Stuart O.P."/>
            <person name="Cleave R."/>
            <person name="Magrath M.J.L."/>
            <person name="Mikheyev A.S."/>
        </authorList>
    </citation>
    <scope>NUCLEOTIDE SEQUENCE [LARGE SCALE GENOMIC DNA]</scope>
    <source>
        <strain evidence="3">Daus_M_001</strain>
        <tissue evidence="3">Leg muscle</tissue>
    </source>
</reference>
<accession>A0ABQ9IK23</accession>
<keyword evidence="1" id="KW-0812">Transmembrane</keyword>
<dbReference type="Gene3D" id="3.30.420.10">
    <property type="entry name" value="Ribonuclease H-like superfamily/Ribonuclease H"/>
    <property type="match status" value="1"/>
</dbReference>
<name>A0ABQ9IK23_9NEOP</name>
<dbReference type="InterPro" id="IPR012337">
    <property type="entry name" value="RNaseH-like_sf"/>
</dbReference>
<sequence length="218" mass="25527">MSLTRHKWWRSIVKRKGRYPGGSQAKEFQIRSLREQLQQVDTGLRVLALQLKEEIREDGPTNHLKLCVLICLALFQLVGVVEYIFVMMDFFTKFVKLYLIKRATAHVVTEKVLYCYVLEVGQPKKIISDSGPQFRSDKWKTLTSLLGIELCFTAVYHPAANPVERVMRELGILFRMYCSEHHSHWAVIVNDVERVINRVQVLLPWNFYVWANPVQCFK</sequence>
<gene>
    <name evidence="3" type="ORF">PR048_002391</name>
</gene>
<dbReference type="InterPro" id="IPR036397">
    <property type="entry name" value="RNaseH_sf"/>
</dbReference>
<evidence type="ECO:0000313" key="4">
    <source>
        <dbReference type="Proteomes" id="UP001159363"/>
    </source>
</evidence>
<proteinExistence type="predicted"/>
<dbReference type="InterPro" id="IPR050951">
    <property type="entry name" value="Retrovirus_Pol_polyprotein"/>
</dbReference>
<keyword evidence="4" id="KW-1185">Reference proteome</keyword>
<keyword evidence="1" id="KW-0472">Membrane</keyword>
<protein>
    <recommendedName>
        <fullName evidence="2">Integrase catalytic domain-containing protein</fullName>
    </recommendedName>
</protein>
<dbReference type="InterPro" id="IPR001584">
    <property type="entry name" value="Integrase_cat-core"/>
</dbReference>
<evidence type="ECO:0000313" key="3">
    <source>
        <dbReference type="EMBL" id="KAJ8897045.1"/>
    </source>
</evidence>
<dbReference type="EMBL" id="JARBHB010000001">
    <property type="protein sequence ID" value="KAJ8897045.1"/>
    <property type="molecule type" value="Genomic_DNA"/>
</dbReference>
<feature type="domain" description="Integrase catalytic" evidence="2">
    <location>
        <begin position="56"/>
        <end position="218"/>
    </location>
</feature>
<dbReference type="Proteomes" id="UP001159363">
    <property type="component" value="Chromosome 1"/>
</dbReference>
<evidence type="ECO:0000259" key="2">
    <source>
        <dbReference type="PROSITE" id="PS50994"/>
    </source>
</evidence>
<comment type="caution">
    <text evidence="3">The sequence shown here is derived from an EMBL/GenBank/DDBJ whole genome shotgun (WGS) entry which is preliminary data.</text>
</comment>